<dbReference type="GO" id="GO:0009098">
    <property type="term" value="P:L-leucine biosynthetic process"/>
    <property type="evidence" value="ECO:0007669"/>
    <property type="project" value="UniProtKB-KW"/>
</dbReference>
<dbReference type="PANTHER" id="PTHR42979:SF1">
    <property type="entry name" value="3-ISOPROPYLMALATE DEHYDROGENASE"/>
    <property type="match status" value="1"/>
</dbReference>
<feature type="signal peptide" evidence="16">
    <location>
        <begin position="1"/>
        <end position="20"/>
    </location>
</feature>
<dbReference type="InterPro" id="IPR004429">
    <property type="entry name" value="Isopropylmalate_DH"/>
</dbReference>
<keyword evidence="6 14" id="KW-0432">Leucine biosynthesis</keyword>
<dbReference type="FunFam" id="3.40.718.10:FF:000028">
    <property type="entry name" value="3-isopropylmalate dehydrogenase"/>
    <property type="match status" value="1"/>
</dbReference>
<comment type="catalytic activity">
    <reaction evidence="14">
        <text>(2R,3S)-3-isopropylmalate + NAD(+) = 4-methyl-2-oxopentanoate + CO2 + NADH</text>
        <dbReference type="Rhea" id="RHEA:32271"/>
        <dbReference type="ChEBI" id="CHEBI:16526"/>
        <dbReference type="ChEBI" id="CHEBI:17865"/>
        <dbReference type="ChEBI" id="CHEBI:35121"/>
        <dbReference type="ChEBI" id="CHEBI:57540"/>
        <dbReference type="ChEBI" id="CHEBI:57945"/>
        <dbReference type="EC" id="1.1.1.85"/>
    </reaction>
</comment>
<keyword evidence="9 14" id="KW-0479">Metal-binding</keyword>
<evidence type="ECO:0000256" key="3">
    <source>
        <dbReference type="ARBA" id="ARBA00008319"/>
    </source>
</evidence>
<evidence type="ECO:0000256" key="1">
    <source>
        <dbReference type="ARBA" id="ARBA00001936"/>
    </source>
</evidence>
<dbReference type="InterPro" id="IPR019818">
    <property type="entry name" value="IsoCit/isopropylmalate_DH_CS"/>
</dbReference>
<dbReference type="EMBL" id="JALLPB020000327">
    <property type="protein sequence ID" value="KAL3810451.1"/>
    <property type="molecule type" value="Genomic_DNA"/>
</dbReference>
<evidence type="ECO:0000256" key="12">
    <source>
        <dbReference type="ARBA" id="ARBA00023027"/>
    </source>
</evidence>
<evidence type="ECO:0000256" key="2">
    <source>
        <dbReference type="ARBA" id="ARBA00004496"/>
    </source>
</evidence>
<comment type="pathway">
    <text evidence="14">Amino-acid biosynthesis; L-leucine biosynthesis; L-leucine from 3-methyl-2-oxobutanoate: step 3/4.</text>
</comment>
<dbReference type="SMART" id="SM01329">
    <property type="entry name" value="Iso_dh"/>
    <property type="match status" value="1"/>
</dbReference>
<proteinExistence type="inferred from homology"/>
<evidence type="ECO:0000256" key="15">
    <source>
        <dbReference type="SAM" id="MobiDB-lite"/>
    </source>
</evidence>
<evidence type="ECO:0000313" key="18">
    <source>
        <dbReference type="EMBL" id="KAL3810451.1"/>
    </source>
</evidence>
<evidence type="ECO:0000256" key="11">
    <source>
        <dbReference type="ARBA" id="ARBA00023002"/>
    </source>
</evidence>
<evidence type="ECO:0000256" key="8">
    <source>
        <dbReference type="ARBA" id="ARBA00022605"/>
    </source>
</evidence>
<dbReference type="Pfam" id="PF00180">
    <property type="entry name" value="Iso_dh"/>
    <property type="match status" value="1"/>
</dbReference>
<dbReference type="EC" id="1.1.1.85" evidence="5 14"/>
<comment type="subcellular location">
    <subcellularLocation>
        <location evidence="2">Cytoplasm</location>
    </subcellularLocation>
</comment>
<comment type="caution">
    <text evidence="18">The sequence shown here is derived from an EMBL/GenBank/DDBJ whole genome shotgun (WGS) entry which is preliminary data.</text>
</comment>
<comment type="cofactor">
    <cofactor evidence="1">
        <name>Mn(2+)</name>
        <dbReference type="ChEBI" id="CHEBI:29035"/>
    </cofactor>
</comment>
<comment type="cofactor">
    <cofactor evidence="14">
        <name>Mg(2+)</name>
        <dbReference type="ChEBI" id="CHEBI:18420"/>
    </cofactor>
    <cofactor evidence="14">
        <name>Mn(2+)</name>
        <dbReference type="ChEBI" id="CHEBI:29035"/>
    </cofactor>
    <text evidence="14">Binds 1 Mg(2+) or Mn(2+) ion per subunit.</text>
</comment>
<feature type="domain" description="Isopropylmalate dehydrogenase-like" evidence="17">
    <location>
        <begin position="67"/>
        <end position="419"/>
    </location>
</feature>
<keyword evidence="13 14" id="KW-0100">Branched-chain amino acid biosynthesis</keyword>
<protein>
    <recommendedName>
        <fullName evidence="5 14">3-isopropylmalate dehydrogenase</fullName>
        <ecNumber evidence="5 14">1.1.1.85</ecNumber>
    </recommendedName>
</protein>
<comment type="subunit">
    <text evidence="4 14">Homodimer.</text>
</comment>
<evidence type="ECO:0000256" key="7">
    <source>
        <dbReference type="ARBA" id="ARBA00022490"/>
    </source>
</evidence>
<gene>
    <name evidence="18" type="ORF">ACHAXA_010381</name>
</gene>
<dbReference type="Proteomes" id="UP001530377">
    <property type="component" value="Unassembled WGS sequence"/>
</dbReference>
<comment type="function">
    <text evidence="14">Catalyzes the oxidation of 3-carboxy-2-hydroxy-4-methylpentanoate (3-isopropylmalate) to 3-carboxy-4-methyl-2-oxopentanoate. The product decarboxylates to 4-methyl-2 oxopentanoate.</text>
</comment>
<keyword evidence="16" id="KW-0732">Signal</keyword>
<evidence type="ECO:0000256" key="9">
    <source>
        <dbReference type="ARBA" id="ARBA00022723"/>
    </source>
</evidence>
<evidence type="ECO:0000256" key="5">
    <source>
        <dbReference type="ARBA" id="ARBA00013101"/>
    </source>
</evidence>
<keyword evidence="11" id="KW-0560">Oxidoreductase</keyword>
<keyword evidence="12 14" id="KW-0520">NAD</keyword>
<comment type="similarity">
    <text evidence="3">Belongs to the isocitrate and isopropylmalate dehydrogenases family. LeuB type 1 subfamily.</text>
</comment>
<evidence type="ECO:0000256" key="14">
    <source>
        <dbReference type="RuleBase" id="RU004445"/>
    </source>
</evidence>
<name>A0ABD3RFA6_9STRA</name>
<keyword evidence="7" id="KW-0963">Cytoplasm</keyword>
<sequence>MKLPARALPALLVLVTSSSSYYDCACLAFAPSPTTTTTTTIPTTSHRRGASSSSSPMMAVSRKDSYDITLLPGDGIGPEIMSATTGVLLALSKRCNFELRTTEALIGGAAIDAVGDPFPDESLRQCLSSDSVLLSCIGGYKWDANPRHLRPESGLLKMRKSMGLFANLRPARVLSQLVDASTLKREIVEGVDIMVVRELTGDVYFGTPKGIDVIDGKRVGYNNMIYGEGEIERIARVAGDVASKRSGKLCSVDKANVLDVSQLWRDVVTEIMSSEFKDVELSHMYVDNAAMQLIRYPKQFDTIVTGNIFGDILSDEASMLVGSLGMLPSASIGDGLGPGVFEPCHGSAPDIAGTDKANPLALILSAAMMLRYDLDRDAEATILERSVEAVLDMKLRTADIKQEGDGCRLVGCIEMGKAVADIVSTIDSVVEV</sequence>
<dbReference type="AlphaFoldDB" id="A0ABD3RFA6"/>
<reference evidence="18 19" key="1">
    <citation type="submission" date="2024-10" db="EMBL/GenBank/DDBJ databases">
        <title>Updated reference genomes for cyclostephanoid diatoms.</title>
        <authorList>
            <person name="Roberts W.R."/>
            <person name="Alverson A.J."/>
        </authorList>
    </citation>
    <scope>NUCLEOTIDE SEQUENCE [LARGE SCALE GENOMIC DNA]</scope>
    <source>
        <strain evidence="18 19">AJA228-03</strain>
    </source>
</reference>
<evidence type="ECO:0000256" key="4">
    <source>
        <dbReference type="ARBA" id="ARBA00011738"/>
    </source>
</evidence>
<feature type="chain" id="PRO_5044891868" description="3-isopropylmalate dehydrogenase" evidence="16">
    <location>
        <begin position="21"/>
        <end position="432"/>
    </location>
</feature>
<keyword evidence="10" id="KW-0460">Magnesium</keyword>
<dbReference type="PANTHER" id="PTHR42979">
    <property type="entry name" value="3-ISOPROPYLMALATE DEHYDROGENASE"/>
    <property type="match status" value="1"/>
</dbReference>
<dbReference type="Gene3D" id="3.40.718.10">
    <property type="entry name" value="Isopropylmalate Dehydrogenase"/>
    <property type="match status" value="1"/>
</dbReference>
<evidence type="ECO:0000313" key="19">
    <source>
        <dbReference type="Proteomes" id="UP001530377"/>
    </source>
</evidence>
<accession>A0ABD3RFA6</accession>
<evidence type="ECO:0000256" key="16">
    <source>
        <dbReference type="SAM" id="SignalP"/>
    </source>
</evidence>
<evidence type="ECO:0000259" key="17">
    <source>
        <dbReference type="SMART" id="SM01329"/>
    </source>
</evidence>
<dbReference type="PROSITE" id="PS00470">
    <property type="entry name" value="IDH_IMDH"/>
    <property type="match status" value="1"/>
</dbReference>
<organism evidence="18 19">
    <name type="scientific">Cyclostephanos tholiformis</name>
    <dbReference type="NCBI Taxonomy" id="382380"/>
    <lineage>
        <taxon>Eukaryota</taxon>
        <taxon>Sar</taxon>
        <taxon>Stramenopiles</taxon>
        <taxon>Ochrophyta</taxon>
        <taxon>Bacillariophyta</taxon>
        <taxon>Coscinodiscophyceae</taxon>
        <taxon>Thalassiosirophycidae</taxon>
        <taxon>Stephanodiscales</taxon>
        <taxon>Stephanodiscaceae</taxon>
        <taxon>Cyclostephanos</taxon>
    </lineage>
</organism>
<dbReference type="NCBIfam" id="TIGR00169">
    <property type="entry name" value="leuB"/>
    <property type="match status" value="1"/>
</dbReference>
<feature type="compositionally biased region" description="Low complexity" evidence="15">
    <location>
        <begin position="34"/>
        <end position="44"/>
    </location>
</feature>
<evidence type="ECO:0000256" key="13">
    <source>
        <dbReference type="ARBA" id="ARBA00023304"/>
    </source>
</evidence>
<dbReference type="InterPro" id="IPR024084">
    <property type="entry name" value="IsoPropMal-DH-like_dom"/>
</dbReference>
<dbReference type="GO" id="GO:0003862">
    <property type="term" value="F:3-isopropylmalate dehydrogenase activity"/>
    <property type="evidence" value="ECO:0007669"/>
    <property type="project" value="UniProtKB-EC"/>
</dbReference>
<keyword evidence="19" id="KW-1185">Reference proteome</keyword>
<evidence type="ECO:0000256" key="6">
    <source>
        <dbReference type="ARBA" id="ARBA00022430"/>
    </source>
</evidence>
<feature type="region of interest" description="Disordered" evidence="15">
    <location>
        <begin position="34"/>
        <end position="58"/>
    </location>
</feature>
<dbReference type="SUPFAM" id="SSF53659">
    <property type="entry name" value="Isocitrate/Isopropylmalate dehydrogenase-like"/>
    <property type="match status" value="1"/>
</dbReference>
<dbReference type="GO" id="GO:0005737">
    <property type="term" value="C:cytoplasm"/>
    <property type="evidence" value="ECO:0007669"/>
    <property type="project" value="UniProtKB-SubCell"/>
</dbReference>
<dbReference type="HAMAP" id="MF_01033">
    <property type="entry name" value="LeuB_type1"/>
    <property type="match status" value="1"/>
</dbReference>
<keyword evidence="8" id="KW-0028">Amino-acid biosynthesis</keyword>
<dbReference type="GO" id="GO:0046872">
    <property type="term" value="F:metal ion binding"/>
    <property type="evidence" value="ECO:0007669"/>
    <property type="project" value="UniProtKB-KW"/>
</dbReference>
<evidence type="ECO:0000256" key="10">
    <source>
        <dbReference type="ARBA" id="ARBA00022842"/>
    </source>
</evidence>